<sequence>MHLDKQAFAEKAKADFEFTRETRYLSGKVKLEFGDDTWVLDFDNGRLVSVEDGAGTPDSACRIVVGGRADQWEKLLALKPVPFYQCIQSAAVKHQMKISDTNETFAYLPALNRMTTLLRQLHNEVA</sequence>
<accession>A0A1M7ZKN9</accession>
<evidence type="ECO:0000313" key="2">
    <source>
        <dbReference type="Proteomes" id="UP000186406"/>
    </source>
</evidence>
<name>A0A1M7ZKN9_9HYPH</name>
<gene>
    <name evidence="1" type="ORF">SAMN02745172_02120</name>
</gene>
<dbReference type="OrthoDB" id="4775096at2"/>
<proteinExistence type="predicted"/>
<dbReference type="AlphaFoldDB" id="A0A1M7ZKN9"/>
<reference evidence="1 2" key="1">
    <citation type="submission" date="2016-12" db="EMBL/GenBank/DDBJ databases">
        <authorList>
            <person name="Song W.-J."/>
            <person name="Kurnit D.M."/>
        </authorList>
    </citation>
    <scope>NUCLEOTIDE SEQUENCE [LARGE SCALE GENOMIC DNA]</scope>
    <source>
        <strain evidence="1 2">DSM 19599</strain>
    </source>
</reference>
<protein>
    <recommendedName>
        <fullName evidence="3">SCP-2 sterol transfer family protein</fullName>
    </recommendedName>
</protein>
<evidence type="ECO:0008006" key="3">
    <source>
        <dbReference type="Google" id="ProtNLM"/>
    </source>
</evidence>
<dbReference type="EMBL" id="FRXO01000004">
    <property type="protein sequence ID" value="SHO65475.1"/>
    <property type="molecule type" value="Genomic_DNA"/>
</dbReference>
<dbReference type="Proteomes" id="UP000186406">
    <property type="component" value="Unassembled WGS sequence"/>
</dbReference>
<organism evidence="1 2">
    <name type="scientific">Pseudoxanthobacter soli DSM 19599</name>
    <dbReference type="NCBI Taxonomy" id="1123029"/>
    <lineage>
        <taxon>Bacteria</taxon>
        <taxon>Pseudomonadati</taxon>
        <taxon>Pseudomonadota</taxon>
        <taxon>Alphaproteobacteria</taxon>
        <taxon>Hyphomicrobiales</taxon>
        <taxon>Segnochrobactraceae</taxon>
        <taxon>Pseudoxanthobacter</taxon>
    </lineage>
</organism>
<dbReference type="STRING" id="1123029.SAMN02745172_02120"/>
<keyword evidence="2" id="KW-1185">Reference proteome</keyword>
<dbReference type="RefSeq" id="WP_073628452.1">
    <property type="nucleotide sequence ID" value="NZ_FRXO01000004.1"/>
</dbReference>
<evidence type="ECO:0000313" key="1">
    <source>
        <dbReference type="EMBL" id="SHO65475.1"/>
    </source>
</evidence>